<comment type="similarity">
    <text evidence="2">Belongs to the TGF-beta family.</text>
</comment>
<gene>
    <name evidence="8" type="ORF">FJT64_019388</name>
</gene>
<feature type="region of interest" description="Disordered" evidence="6">
    <location>
        <begin position="189"/>
        <end position="228"/>
    </location>
</feature>
<evidence type="ECO:0000256" key="3">
    <source>
        <dbReference type="ARBA" id="ARBA00022525"/>
    </source>
</evidence>
<evidence type="ECO:0000313" key="8">
    <source>
        <dbReference type="EMBL" id="KAF0309496.1"/>
    </source>
</evidence>
<evidence type="ECO:0000256" key="1">
    <source>
        <dbReference type="ARBA" id="ARBA00004613"/>
    </source>
</evidence>
<evidence type="ECO:0000256" key="6">
    <source>
        <dbReference type="SAM" id="MobiDB-lite"/>
    </source>
</evidence>
<feature type="compositionally biased region" description="Polar residues" evidence="6">
    <location>
        <begin position="189"/>
        <end position="200"/>
    </location>
</feature>
<evidence type="ECO:0008006" key="10">
    <source>
        <dbReference type="Google" id="ProtNLM"/>
    </source>
</evidence>
<feature type="signal peptide" evidence="7">
    <location>
        <begin position="1"/>
        <end position="23"/>
    </location>
</feature>
<organism evidence="8 9">
    <name type="scientific">Amphibalanus amphitrite</name>
    <name type="common">Striped barnacle</name>
    <name type="synonym">Balanus amphitrite</name>
    <dbReference type="NCBI Taxonomy" id="1232801"/>
    <lineage>
        <taxon>Eukaryota</taxon>
        <taxon>Metazoa</taxon>
        <taxon>Ecdysozoa</taxon>
        <taxon>Arthropoda</taxon>
        <taxon>Crustacea</taxon>
        <taxon>Multicrustacea</taxon>
        <taxon>Cirripedia</taxon>
        <taxon>Thoracica</taxon>
        <taxon>Thoracicalcarea</taxon>
        <taxon>Balanomorpha</taxon>
        <taxon>Balanoidea</taxon>
        <taxon>Balanidae</taxon>
        <taxon>Amphibalaninae</taxon>
        <taxon>Amphibalanus</taxon>
    </lineage>
</organism>
<dbReference type="Gene3D" id="2.60.120.970">
    <property type="match status" value="1"/>
</dbReference>
<comment type="caution">
    <text evidence="8">The sequence shown here is derived from an EMBL/GenBank/DDBJ whole genome shotgun (WGS) entry which is preliminary data.</text>
</comment>
<keyword evidence="9" id="KW-1185">Reference proteome</keyword>
<accession>A0A6A4WPU9</accession>
<evidence type="ECO:0000256" key="4">
    <source>
        <dbReference type="ARBA" id="ARBA00022729"/>
    </source>
</evidence>
<name>A0A6A4WPU9_AMPAM</name>
<dbReference type="GO" id="GO:0005615">
    <property type="term" value="C:extracellular space"/>
    <property type="evidence" value="ECO:0007669"/>
    <property type="project" value="TreeGrafter"/>
</dbReference>
<proteinExistence type="inferred from homology"/>
<dbReference type="EMBL" id="VIIS01000394">
    <property type="protein sequence ID" value="KAF0309496.1"/>
    <property type="molecule type" value="Genomic_DNA"/>
</dbReference>
<keyword evidence="5" id="KW-0325">Glycoprotein</keyword>
<dbReference type="InterPro" id="IPR015615">
    <property type="entry name" value="TGF-beta-rel"/>
</dbReference>
<keyword evidence="3" id="KW-0964">Secreted</keyword>
<comment type="subcellular location">
    <subcellularLocation>
        <location evidence="1">Secreted</location>
    </subcellularLocation>
</comment>
<evidence type="ECO:0000256" key="5">
    <source>
        <dbReference type="ARBA" id="ARBA00023180"/>
    </source>
</evidence>
<feature type="compositionally biased region" description="Basic residues" evidence="6">
    <location>
        <begin position="376"/>
        <end position="397"/>
    </location>
</feature>
<feature type="region of interest" description="Disordered" evidence="6">
    <location>
        <begin position="352"/>
        <end position="410"/>
    </location>
</feature>
<reference evidence="8 9" key="1">
    <citation type="submission" date="2019-07" db="EMBL/GenBank/DDBJ databases">
        <title>Draft genome assembly of a fouling barnacle, Amphibalanus amphitrite (Darwin, 1854): The first reference genome for Thecostraca.</title>
        <authorList>
            <person name="Kim W."/>
        </authorList>
    </citation>
    <scope>NUCLEOTIDE SEQUENCE [LARGE SCALE GENOMIC DNA]</scope>
    <source>
        <strain evidence="8">SNU_AA5</strain>
        <tissue evidence="8">Soma without cirri and trophi</tissue>
    </source>
</reference>
<feature type="chain" id="PRO_5025672066" description="TGF-beta propeptide domain-containing protein" evidence="7">
    <location>
        <begin position="24"/>
        <end position="410"/>
    </location>
</feature>
<dbReference type="PANTHER" id="PTHR11848:SF310">
    <property type="entry name" value="PROTEIN 60A-RELATED"/>
    <property type="match status" value="1"/>
</dbReference>
<evidence type="ECO:0000256" key="7">
    <source>
        <dbReference type="SAM" id="SignalP"/>
    </source>
</evidence>
<dbReference type="PANTHER" id="PTHR11848">
    <property type="entry name" value="TGF-BETA FAMILY"/>
    <property type="match status" value="1"/>
</dbReference>
<sequence>MKLPVPTALILAGLLCVAGRPQATFFVPPDYIGAVESIPLATEAPTGNMGRLSQRRQAEEQRMLKEILNHILISLDMPCRPQAPRLSSDERRKLARLVSSMQSRRYHDRSDLLKRAQSFYPTCDHQPESSQDSDRSSPSMDVYFNLTSFLPSVPDDVTIEQATLRVYKLAAPVGEEQTVRVSLHAYASNDSDQTHDSSWNDGGDVSPWDQGGDVTPWSAGVTPWSDDVTNDVNPWSRTPVGPPGPSVGPRLVDSLTVAPSRHGWLTFDVRSAVRAWQLGADSWGFLLTVQDTAGRQLPPRAFLQGMDCDVAVTSSPVPGVLVKVAQDAHLDIQAEPRYPVLDLLTAEPAAETPLPVGSASTLDEPCPPAGGQGSRRQGRLPHRPSAAGRRHRHSRQRRTADRSWRRHRQP</sequence>
<dbReference type="AlphaFoldDB" id="A0A6A4WPU9"/>
<evidence type="ECO:0000313" key="9">
    <source>
        <dbReference type="Proteomes" id="UP000440578"/>
    </source>
</evidence>
<keyword evidence="4 7" id="KW-0732">Signal</keyword>
<dbReference type="GO" id="GO:0005125">
    <property type="term" value="F:cytokine activity"/>
    <property type="evidence" value="ECO:0007669"/>
    <property type="project" value="TreeGrafter"/>
</dbReference>
<evidence type="ECO:0000256" key="2">
    <source>
        <dbReference type="ARBA" id="ARBA00006656"/>
    </source>
</evidence>
<protein>
    <recommendedName>
        <fullName evidence="10">TGF-beta propeptide domain-containing protein</fullName>
    </recommendedName>
</protein>
<dbReference type="Proteomes" id="UP000440578">
    <property type="component" value="Unassembled WGS sequence"/>
</dbReference>